<evidence type="ECO:0000256" key="1">
    <source>
        <dbReference type="SAM" id="SignalP"/>
    </source>
</evidence>
<evidence type="ECO:0000313" key="3">
    <source>
        <dbReference type="EMBL" id="QBZ98346.1"/>
    </source>
</evidence>
<name>A0A4P7PUD8_9FLAO</name>
<accession>A0A4P7PUD8</accession>
<reference evidence="3 4" key="1">
    <citation type="submission" date="2019-04" db="EMBL/GenBank/DDBJ databases">
        <title>Flavobacterium sp. GS03.</title>
        <authorList>
            <person name="Kim H."/>
        </authorList>
    </citation>
    <scope>NUCLEOTIDE SEQUENCE [LARGE SCALE GENOMIC DNA]</scope>
    <source>
        <strain evidence="3 4">GS03</strain>
    </source>
</reference>
<dbReference type="RefSeq" id="WP_136152248.1">
    <property type="nucleotide sequence ID" value="NZ_CP038810.1"/>
</dbReference>
<evidence type="ECO:0000259" key="2">
    <source>
        <dbReference type="Pfam" id="PF13568"/>
    </source>
</evidence>
<dbReference type="KEGG" id="fsn:GS03_01851"/>
<dbReference type="Proteomes" id="UP000296862">
    <property type="component" value="Chromosome"/>
</dbReference>
<keyword evidence="1" id="KW-0732">Signal</keyword>
<keyword evidence="4" id="KW-1185">Reference proteome</keyword>
<feature type="chain" id="PRO_5020780292" description="Outer membrane protein beta-barrel domain-containing protein" evidence="1">
    <location>
        <begin position="19"/>
        <end position="221"/>
    </location>
</feature>
<organism evidence="3 4">
    <name type="scientific">Flavobacterium sangjuense</name>
    <dbReference type="NCBI Taxonomy" id="2518177"/>
    <lineage>
        <taxon>Bacteria</taxon>
        <taxon>Pseudomonadati</taxon>
        <taxon>Bacteroidota</taxon>
        <taxon>Flavobacteriia</taxon>
        <taxon>Flavobacteriales</taxon>
        <taxon>Flavobacteriaceae</taxon>
        <taxon>Flavobacterium</taxon>
    </lineage>
</organism>
<dbReference type="Pfam" id="PF13568">
    <property type="entry name" value="OMP_b-brl_2"/>
    <property type="match status" value="1"/>
</dbReference>
<dbReference type="Gene3D" id="2.40.160.20">
    <property type="match status" value="1"/>
</dbReference>
<dbReference type="EMBL" id="CP038810">
    <property type="protein sequence ID" value="QBZ98346.1"/>
    <property type="molecule type" value="Genomic_DNA"/>
</dbReference>
<dbReference type="InterPro" id="IPR025665">
    <property type="entry name" value="Beta-barrel_OMP_2"/>
</dbReference>
<proteinExistence type="predicted"/>
<protein>
    <recommendedName>
        <fullName evidence="2">Outer membrane protein beta-barrel domain-containing protein</fullName>
    </recommendedName>
</protein>
<dbReference type="InterPro" id="IPR011250">
    <property type="entry name" value="OMP/PagP_B-barrel"/>
</dbReference>
<dbReference type="SUPFAM" id="SSF56925">
    <property type="entry name" value="OMPA-like"/>
    <property type="match status" value="1"/>
</dbReference>
<feature type="signal peptide" evidence="1">
    <location>
        <begin position="1"/>
        <end position="18"/>
    </location>
</feature>
<dbReference type="OrthoDB" id="947434at2"/>
<feature type="domain" description="Outer membrane protein beta-barrel" evidence="2">
    <location>
        <begin position="18"/>
        <end position="192"/>
    </location>
</feature>
<sequence length="221" mass="24483">MKNLFLIAAILVCSIGTAQDKQDAKHASKPLKYGLKLGLNFAKLTDSDSGTTRNGLNVGAYLNYKFADKFAFQPELLYTAQGMKEEGTSEGIDLKLIYKLDYIAIPLMLKYYPVKNFNFEFGPQLGFNVKKELEATGNGQTLTFDLDDFFNDNGIDAKTNTFDLALNFGLGYELENGLNFNGRYSLGLTKVIEGDDVVDSNGNSQDIKNSVFTFGLGYTFK</sequence>
<evidence type="ECO:0000313" key="4">
    <source>
        <dbReference type="Proteomes" id="UP000296862"/>
    </source>
</evidence>
<gene>
    <name evidence="3" type="ORF">GS03_01851</name>
</gene>
<dbReference type="AlphaFoldDB" id="A0A4P7PUD8"/>